<keyword evidence="1" id="KW-1133">Transmembrane helix</keyword>
<accession>A0A1H3LM11</accession>
<dbReference type="STRING" id="137265.SAMN05421684_0836"/>
<feature type="transmembrane region" description="Helical" evidence="1">
    <location>
        <begin position="6"/>
        <end position="26"/>
    </location>
</feature>
<evidence type="ECO:0000313" key="2">
    <source>
        <dbReference type="EMBL" id="SDY65340.1"/>
    </source>
</evidence>
<evidence type="ECO:0000256" key="1">
    <source>
        <dbReference type="SAM" id="Phobius"/>
    </source>
</evidence>
<dbReference type="Proteomes" id="UP000199632">
    <property type="component" value="Unassembled WGS sequence"/>
</dbReference>
<keyword evidence="3" id="KW-1185">Reference proteome</keyword>
<dbReference type="EMBL" id="FNQB01000001">
    <property type="protein sequence ID" value="SDY65340.1"/>
    <property type="molecule type" value="Genomic_DNA"/>
</dbReference>
<dbReference type="AlphaFoldDB" id="A0A1H3LM11"/>
<proteinExistence type="predicted"/>
<evidence type="ECO:0008006" key="4">
    <source>
        <dbReference type="Google" id="ProtNLM"/>
    </source>
</evidence>
<name>A0A1H3LM11_9ACTN</name>
<sequence>MGLTEQVLLTALTPGVGLAVLTWFGTRLRQRVPERRRWRLKDPYSASICIAQSVTTNTGAYERPSTGVGQARALAVISPSLVRAYSQFDTQRLCFPDEFRKEMEQDVIVLGGPKNNEVAARILQRLEPRSQVKLDSLSLTAPNGVNIPLDQVTAPLTMDHGVVARITNPYSAKPRTIILLSGAHTYGVVAAARYFVQSVRPLGKKFKGDFIAVVESDIHNGHVLPPRELYYKEL</sequence>
<organism evidence="2 3">
    <name type="scientific">Asanoa ishikariensis</name>
    <dbReference type="NCBI Taxonomy" id="137265"/>
    <lineage>
        <taxon>Bacteria</taxon>
        <taxon>Bacillati</taxon>
        <taxon>Actinomycetota</taxon>
        <taxon>Actinomycetes</taxon>
        <taxon>Micromonosporales</taxon>
        <taxon>Micromonosporaceae</taxon>
        <taxon>Asanoa</taxon>
    </lineage>
</organism>
<keyword evidence="1" id="KW-0812">Transmembrane</keyword>
<keyword evidence="1" id="KW-0472">Membrane</keyword>
<evidence type="ECO:0000313" key="3">
    <source>
        <dbReference type="Proteomes" id="UP000199632"/>
    </source>
</evidence>
<reference evidence="3" key="1">
    <citation type="submission" date="2016-10" db="EMBL/GenBank/DDBJ databases">
        <authorList>
            <person name="Varghese N."/>
            <person name="Submissions S."/>
        </authorList>
    </citation>
    <scope>NUCLEOTIDE SEQUENCE [LARGE SCALE GENOMIC DNA]</scope>
    <source>
        <strain evidence="3">DSM 44718</strain>
    </source>
</reference>
<protein>
    <recommendedName>
        <fullName evidence="4">S-layer protein C-terminal domain-containing protein</fullName>
    </recommendedName>
</protein>
<gene>
    <name evidence="2" type="ORF">SAMN05421684_0836</name>
</gene>